<gene>
    <name evidence="1" type="ORF">PITCH_A1150076</name>
</gene>
<proteinExistence type="predicted"/>
<dbReference type="PANTHER" id="PTHR36456">
    <property type="entry name" value="UPF0232 PROTEIN SCO3875"/>
    <property type="match status" value="1"/>
</dbReference>
<protein>
    <recommendedName>
        <fullName evidence="2">DUF721 domain-containing protein</fullName>
    </recommendedName>
</protein>
<accession>A0A445MRL2</accession>
<organism evidence="1">
    <name type="scientific">uncultured Desulfobacterium sp</name>
    <dbReference type="NCBI Taxonomy" id="201089"/>
    <lineage>
        <taxon>Bacteria</taxon>
        <taxon>Pseudomonadati</taxon>
        <taxon>Thermodesulfobacteriota</taxon>
        <taxon>Desulfobacteria</taxon>
        <taxon>Desulfobacterales</taxon>
        <taxon>Desulfobacteriaceae</taxon>
        <taxon>Desulfobacterium</taxon>
        <taxon>environmental samples</taxon>
    </lineage>
</organism>
<dbReference type="Pfam" id="PF05258">
    <property type="entry name" value="DciA"/>
    <property type="match status" value="1"/>
</dbReference>
<evidence type="ECO:0000313" key="1">
    <source>
        <dbReference type="EMBL" id="SPD72041.1"/>
    </source>
</evidence>
<dbReference type="InterPro" id="IPR007922">
    <property type="entry name" value="DciA-like"/>
</dbReference>
<dbReference type="AlphaFoldDB" id="A0A445MRL2"/>
<reference evidence="1" key="1">
    <citation type="submission" date="2018-01" db="EMBL/GenBank/DDBJ databases">
        <authorList>
            <person name="Regsiter A."/>
            <person name="William W."/>
        </authorList>
    </citation>
    <scope>NUCLEOTIDE SEQUENCE</scope>
    <source>
        <strain evidence="1">TRIP AH-1</strain>
    </source>
</reference>
<dbReference type="EMBL" id="OJIN01000019">
    <property type="protein sequence ID" value="SPD72041.1"/>
    <property type="molecule type" value="Genomic_DNA"/>
</dbReference>
<dbReference type="PANTHER" id="PTHR36456:SF1">
    <property type="entry name" value="UPF0232 PROTEIN SCO3875"/>
    <property type="match status" value="1"/>
</dbReference>
<sequence length="99" mass="11058">MGDPFASLKDVISGLFTNGALPFNLEDARIWKVWDGVVGPVISSNATPVSIKGGQLRVMVSGPIWFQELQYMEEQIRNKLNEELGRNAVDKIEFKVGHR</sequence>
<evidence type="ECO:0008006" key="2">
    <source>
        <dbReference type="Google" id="ProtNLM"/>
    </source>
</evidence>
<name>A0A445MRL2_9BACT</name>